<dbReference type="SUPFAM" id="SSF53474">
    <property type="entry name" value="alpha/beta-Hydrolases"/>
    <property type="match status" value="1"/>
</dbReference>
<keyword evidence="3" id="KW-1185">Reference proteome</keyword>
<proteinExistence type="predicted"/>
<evidence type="ECO:0000313" key="2">
    <source>
        <dbReference type="EMBL" id="MEJ8845640.1"/>
    </source>
</evidence>
<name>A0ABU8WDQ8_9BURK</name>
<sequence length="388" mass="41354">MKDTRFLVLSAALLAGMLAPLAAAAQPAAVEYRADASWLCRPGRTDACSRDQTATRVEADGTLTVEPFKPADTPQVDCFYVYPTVSRQRAMNSSLDASAAEREVVHQQFARFASRCRLFAPLYRQMTLHALMTPAASRNFAAEGDLAYGDVKAAWNDYLARDNQGRGFVLIGHSQGARWLTRLIREEIDGQPVQSSMVSALLMGSNLAVPKGADVGGAFKNVPLCRKAGQTGCVVAYASFRANAPPPAQTLFGRVAEPGQSAACVNPAALAGGEGALMPYFSSGNTDIVGMPSRIASWLKNGQKIDTPFVTTPGLLTAECVSNEQGDYLAVTTHASAAEQRIDHIAGDVTVGGVVLKAWGLHLVDVHLAMGNLLSLVDQQTAAFLERR</sequence>
<organism evidence="2 3">
    <name type="scientific">Variovorax rhizosphaerae</name>
    <dbReference type="NCBI Taxonomy" id="1836200"/>
    <lineage>
        <taxon>Bacteria</taxon>
        <taxon>Pseudomonadati</taxon>
        <taxon>Pseudomonadota</taxon>
        <taxon>Betaproteobacteria</taxon>
        <taxon>Burkholderiales</taxon>
        <taxon>Comamonadaceae</taxon>
        <taxon>Variovorax</taxon>
    </lineage>
</organism>
<dbReference type="Proteomes" id="UP001385892">
    <property type="component" value="Unassembled WGS sequence"/>
</dbReference>
<dbReference type="InterPro" id="IPR021440">
    <property type="entry name" value="DUF3089"/>
</dbReference>
<feature type="signal peptide" evidence="1">
    <location>
        <begin position="1"/>
        <end position="24"/>
    </location>
</feature>
<protein>
    <submittedName>
        <fullName evidence="2">DUF3089 domain-containing protein</fullName>
    </submittedName>
</protein>
<reference evidence="2 3" key="1">
    <citation type="submission" date="2024-03" db="EMBL/GenBank/DDBJ databases">
        <title>Novel species of the genus Variovorax.</title>
        <authorList>
            <person name="Liu Q."/>
            <person name="Xin Y.-H."/>
        </authorList>
    </citation>
    <scope>NUCLEOTIDE SEQUENCE [LARGE SCALE GENOMIC DNA]</scope>
    <source>
        <strain evidence="2 3">KACC 18900</strain>
    </source>
</reference>
<accession>A0ABU8WDQ8</accession>
<keyword evidence="1" id="KW-0732">Signal</keyword>
<dbReference type="Pfam" id="PF11288">
    <property type="entry name" value="DUF3089"/>
    <property type="match status" value="1"/>
</dbReference>
<evidence type="ECO:0000256" key="1">
    <source>
        <dbReference type="SAM" id="SignalP"/>
    </source>
</evidence>
<evidence type="ECO:0000313" key="3">
    <source>
        <dbReference type="Proteomes" id="UP001385892"/>
    </source>
</evidence>
<gene>
    <name evidence="2" type="ORF">WKW82_03230</name>
</gene>
<comment type="caution">
    <text evidence="2">The sequence shown here is derived from an EMBL/GenBank/DDBJ whole genome shotgun (WGS) entry which is preliminary data.</text>
</comment>
<dbReference type="InterPro" id="IPR029058">
    <property type="entry name" value="AB_hydrolase_fold"/>
</dbReference>
<feature type="chain" id="PRO_5045334014" evidence="1">
    <location>
        <begin position="25"/>
        <end position="388"/>
    </location>
</feature>
<dbReference type="EMBL" id="JBBKZT010000001">
    <property type="protein sequence ID" value="MEJ8845640.1"/>
    <property type="molecule type" value="Genomic_DNA"/>
</dbReference>
<dbReference type="RefSeq" id="WP_340340797.1">
    <property type="nucleotide sequence ID" value="NZ_JBBKZT010000001.1"/>
</dbReference>